<dbReference type="Proteomes" id="UP001217089">
    <property type="component" value="Unassembled WGS sequence"/>
</dbReference>
<dbReference type="SUPFAM" id="SSF48726">
    <property type="entry name" value="Immunoglobulin"/>
    <property type="match status" value="3"/>
</dbReference>
<feature type="domain" description="F5/8 type C" evidence="1">
    <location>
        <begin position="244"/>
        <end position="404"/>
    </location>
</feature>
<reference evidence="3 4" key="1">
    <citation type="submission" date="2022-12" db="EMBL/GenBank/DDBJ databases">
        <title>Chromosome-level genome of Tegillarca granosa.</title>
        <authorList>
            <person name="Kim J."/>
        </authorList>
    </citation>
    <scope>NUCLEOTIDE SEQUENCE [LARGE SCALE GENOMIC DNA]</scope>
    <source>
        <strain evidence="3">Teg-2019</strain>
        <tissue evidence="3">Adductor muscle</tissue>
    </source>
</reference>
<dbReference type="PANTHER" id="PTHR24543">
    <property type="entry name" value="MULTICOPPER OXIDASE-RELATED"/>
    <property type="match status" value="1"/>
</dbReference>
<feature type="domain" description="Ig-like" evidence="2">
    <location>
        <begin position="407"/>
        <end position="503"/>
    </location>
</feature>
<dbReference type="CDD" id="cd00096">
    <property type="entry name" value="Ig"/>
    <property type="match status" value="2"/>
</dbReference>
<dbReference type="InterPro" id="IPR003599">
    <property type="entry name" value="Ig_sub"/>
</dbReference>
<keyword evidence="4" id="KW-1185">Reference proteome</keyword>
<protein>
    <submittedName>
        <fullName evidence="3">Uncharacterized protein</fullName>
    </submittedName>
</protein>
<comment type="caution">
    <text evidence="3">The sequence shown here is derived from an EMBL/GenBank/DDBJ whole genome shotgun (WGS) entry which is preliminary data.</text>
</comment>
<dbReference type="InterPro" id="IPR007110">
    <property type="entry name" value="Ig-like_dom"/>
</dbReference>
<dbReference type="CDD" id="cd00057">
    <property type="entry name" value="FA58C"/>
    <property type="match status" value="1"/>
</dbReference>
<dbReference type="InterPro" id="IPR013783">
    <property type="entry name" value="Ig-like_fold"/>
</dbReference>
<evidence type="ECO:0000313" key="4">
    <source>
        <dbReference type="Proteomes" id="UP001217089"/>
    </source>
</evidence>
<gene>
    <name evidence="3" type="ORF">KUTeg_006469</name>
</gene>
<dbReference type="Gene3D" id="2.60.120.260">
    <property type="entry name" value="Galactose-binding domain-like"/>
    <property type="match status" value="1"/>
</dbReference>
<dbReference type="PROSITE" id="PS50835">
    <property type="entry name" value="IG_LIKE"/>
    <property type="match status" value="3"/>
</dbReference>
<dbReference type="SMART" id="SM00409">
    <property type="entry name" value="IG"/>
    <property type="match status" value="2"/>
</dbReference>
<dbReference type="InterPro" id="IPR008979">
    <property type="entry name" value="Galactose-bd-like_sf"/>
</dbReference>
<dbReference type="SMART" id="SM00231">
    <property type="entry name" value="FA58C"/>
    <property type="match status" value="1"/>
</dbReference>
<organism evidence="3 4">
    <name type="scientific">Tegillarca granosa</name>
    <name type="common">Malaysian cockle</name>
    <name type="synonym">Anadara granosa</name>
    <dbReference type="NCBI Taxonomy" id="220873"/>
    <lineage>
        <taxon>Eukaryota</taxon>
        <taxon>Metazoa</taxon>
        <taxon>Spiralia</taxon>
        <taxon>Lophotrochozoa</taxon>
        <taxon>Mollusca</taxon>
        <taxon>Bivalvia</taxon>
        <taxon>Autobranchia</taxon>
        <taxon>Pteriomorphia</taxon>
        <taxon>Arcoida</taxon>
        <taxon>Arcoidea</taxon>
        <taxon>Arcidae</taxon>
        <taxon>Tegillarca</taxon>
    </lineage>
</organism>
<proteinExistence type="predicted"/>
<dbReference type="SUPFAM" id="SSF49785">
    <property type="entry name" value="Galactose-binding domain-like"/>
    <property type="match status" value="1"/>
</dbReference>
<dbReference type="EMBL" id="JARBDR010000328">
    <property type="protein sequence ID" value="KAJ8316455.1"/>
    <property type="molecule type" value="Genomic_DNA"/>
</dbReference>
<name>A0ABQ9FL91_TEGGR</name>
<sequence length="543" mass="61823">MLISNGTSKVTWLKNGHSFVNTQDLTTEVVYIGSEVTTKLTFYAKNSGYNDSGTYTCTDGNSSKSVRVTVIKDPYLNSLCQHLRYIVKYYGKVKIGPLKDRIVTFVNDTISLLCEYEGNVKLESFWMKDDVIPIESVGFSINRRSFVGKKIITTSEVTKRDLTSHDAGEYFCHAGPFVKKVTLEVYPGKENSDNFIDLMFCIDMCIRSQNKVVLNVARDHAPCLPPYCYPKRFVFHAGLCNSSLMSGPLGVADDHITASMTYRAERDLIRSGKTKQADGLPGQNRFYGGAWAPRHHDNKQWLQFMVKLQKLSVVKQIITQGRSSTDCCSQEDWVKKFKLSYSQDNVTWFKYKDFSGSSMVFSANYDHNSYRVNQLPVPVIAQYIQINPVSWNQRIAMRLDIIGCFIPSDIRIIEPKRSRLSLEIPSSLHLSCQFVGPDMPSITWYKDGRDISKSNEFIRRSVTSENDGQISVVLSIRKALTHYSDSGHYTCQETTTKLNKTVIVHIGKFSGFPSKQPTSQKPIMKQYKLMIEMPKYFRCSIHE</sequence>
<accession>A0ABQ9FL91</accession>
<evidence type="ECO:0000313" key="3">
    <source>
        <dbReference type="EMBL" id="KAJ8316455.1"/>
    </source>
</evidence>
<dbReference type="Pfam" id="PF00754">
    <property type="entry name" value="F5_F8_type_C"/>
    <property type="match status" value="1"/>
</dbReference>
<dbReference type="Pfam" id="PF13927">
    <property type="entry name" value="Ig_3"/>
    <property type="match status" value="1"/>
</dbReference>
<evidence type="ECO:0000259" key="2">
    <source>
        <dbReference type="PROSITE" id="PS50835"/>
    </source>
</evidence>
<feature type="domain" description="Ig-like" evidence="2">
    <location>
        <begin position="107"/>
        <end position="182"/>
    </location>
</feature>
<evidence type="ECO:0000259" key="1">
    <source>
        <dbReference type="PROSITE" id="PS50022"/>
    </source>
</evidence>
<dbReference type="Gene3D" id="2.60.40.10">
    <property type="entry name" value="Immunoglobulins"/>
    <property type="match status" value="3"/>
</dbReference>
<feature type="domain" description="Ig-like" evidence="2">
    <location>
        <begin position="1"/>
        <end position="69"/>
    </location>
</feature>
<dbReference type="PROSITE" id="PS50022">
    <property type="entry name" value="FA58C_3"/>
    <property type="match status" value="1"/>
</dbReference>
<dbReference type="InterPro" id="IPR036179">
    <property type="entry name" value="Ig-like_dom_sf"/>
</dbReference>
<dbReference type="InterPro" id="IPR000421">
    <property type="entry name" value="FA58C"/>
</dbReference>